<keyword evidence="2" id="KW-0479">Metal-binding</keyword>
<dbReference type="EMBL" id="AP018738">
    <property type="protein sequence ID" value="BBE52097.1"/>
    <property type="molecule type" value="Genomic_DNA"/>
</dbReference>
<dbReference type="CDD" id="cd00207">
    <property type="entry name" value="fer2"/>
    <property type="match status" value="1"/>
</dbReference>
<gene>
    <name evidence="5" type="ORF">OYT1_ch2585</name>
</gene>
<keyword evidence="6" id="KW-1185">Reference proteome</keyword>
<dbReference type="InterPro" id="IPR017927">
    <property type="entry name" value="FAD-bd_FR_type"/>
</dbReference>
<dbReference type="InterPro" id="IPR039261">
    <property type="entry name" value="FNR_nucleotide-bd"/>
</dbReference>
<dbReference type="SUPFAM" id="SSF54292">
    <property type="entry name" value="2Fe-2S ferredoxin-like"/>
    <property type="match status" value="1"/>
</dbReference>
<dbReference type="InterPro" id="IPR001433">
    <property type="entry name" value="OxRdtase_FAD/NAD-bd"/>
</dbReference>
<dbReference type="STRING" id="1188319.OYT1_01282"/>
<keyword evidence="2" id="KW-0411">Iron-sulfur</keyword>
<proteinExistence type="predicted"/>
<comment type="cofactor">
    <cofactor evidence="1">
        <name>FAD</name>
        <dbReference type="ChEBI" id="CHEBI:57692"/>
    </cofactor>
</comment>
<dbReference type="KEGG" id="fam:OYT1_ch2585"/>
<dbReference type="Pfam" id="PF00970">
    <property type="entry name" value="FAD_binding_6"/>
    <property type="match status" value="1"/>
</dbReference>
<dbReference type="OrthoDB" id="9806195at2"/>
<keyword evidence="2" id="KW-0408">Iron</keyword>
<dbReference type="InterPro" id="IPR001041">
    <property type="entry name" value="2Fe-2S_ferredoxin-type"/>
</dbReference>
<dbReference type="InterPro" id="IPR017938">
    <property type="entry name" value="Riboflavin_synthase-like_b-brl"/>
</dbReference>
<dbReference type="InterPro" id="IPR012675">
    <property type="entry name" value="Beta-grasp_dom_sf"/>
</dbReference>
<evidence type="ECO:0000256" key="1">
    <source>
        <dbReference type="ARBA" id="ARBA00001974"/>
    </source>
</evidence>
<organism evidence="5 6">
    <name type="scientific">Ferriphaselus amnicola</name>
    <dbReference type="NCBI Taxonomy" id="1188319"/>
    <lineage>
        <taxon>Bacteria</taxon>
        <taxon>Pseudomonadati</taxon>
        <taxon>Pseudomonadota</taxon>
        <taxon>Betaproteobacteria</taxon>
        <taxon>Nitrosomonadales</taxon>
        <taxon>Gallionellaceae</taxon>
        <taxon>Ferriphaselus</taxon>
    </lineage>
</organism>
<evidence type="ECO:0000259" key="3">
    <source>
        <dbReference type="PROSITE" id="PS51085"/>
    </source>
</evidence>
<dbReference type="Proteomes" id="UP000033070">
    <property type="component" value="Chromosome"/>
</dbReference>
<sequence length="337" mass="37150">MKLNVLIQPSGHSFPIEAHETILDAAAKHGFNLPYGCRNGACGVCKGKVLEGTVDHGQHVAGALTASEMAAGQTLFCCAKATSDLVIESKEIGAVSQIPVRMLPSRVERIEKLAPDVMALWLKLPANEQLQFFAGQYIDILTKEGKPRSFSLANAPHEGELLELHIRNIAGGTFTQFVFNELRVRDILRFKGPLGTFFLREDGDKPIIFVASGTGFAPIKAIIEHALYIGIQRPMHFYWGARVLADLYMLGRAQEWEARGIRFTPVLSDALPEDGWTGRTGFVHKAVMEDYPDMSGHQVYACGAPVVVEAAHRDYTTQCRLPEDEFFSDAFTFAPKS</sequence>
<dbReference type="GO" id="GO:0051537">
    <property type="term" value="F:2 iron, 2 sulfur cluster binding"/>
    <property type="evidence" value="ECO:0007669"/>
    <property type="project" value="UniProtKB-KW"/>
</dbReference>
<evidence type="ECO:0000256" key="2">
    <source>
        <dbReference type="ARBA" id="ARBA00022714"/>
    </source>
</evidence>
<dbReference type="PROSITE" id="PS51384">
    <property type="entry name" value="FAD_FR"/>
    <property type="match status" value="1"/>
</dbReference>
<dbReference type="InterPro" id="IPR006058">
    <property type="entry name" value="2Fe2S_fd_BS"/>
</dbReference>
<dbReference type="PANTHER" id="PTHR47354:SF5">
    <property type="entry name" value="PROTEIN RFBI"/>
    <property type="match status" value="1"/>
</dbReference>
<dbReference type="PANTHER" id="PTHR47354">
    <property type="entry name" value="NADH OXIDOREDUCTASE HCR"/>
    <property type="match status" value="1"/>
</dbReference>
<dbReference type="Gene3D" id="3.40.50.80">
    <property type="entry name" value="Nucleotide-binding domain of ferredoxin-NADP reductase (FNR) module"/>
    <property type="match status" value="1"/>
</dbReference>
<dbReference type="PROSITE" id="PS00197">
    <property type="entry name" value="2FE2S_FER_1"/>
    <property type="match status" value="1"/>
</dbReference>
<dbReference type="Pfam" id="PF00111">
    <property type="entry name" value="Fer2"/>
    <property type="match status" value="1"/>
</dbReference>
<dbReference type="SUPFAM" id="SSF52343">
    <property type="entry name" value="Ferredoxin reductase-like, C-terminal NADP-linked domain"/>
    <property type="match status" value="1"/>
</dbReference>
<name>A0A2Z6GFC6_9PROT</name>
<dbReference type="Gene3D" id="3.10.20.30">
    <property type="match status" value="1"/>
</dbReference>
<dbReference type="InterPro" id="IPR008333">
    <property type="entry name" value="Cbr1-like_FAD-bd_dom"/>
</dbReference>
<dbReference type="Gene3D" id="2.40.30.10">
    <property type="entry name" value="Translation factors"/>
    <property type="match status" value="1"/>
</dbReference>
<dbReference type="CDD" id="cd06189">
    <property type="entry name" value="flavin_oxioreductase"/>
    <property type="match status" value="1"/>
</dbReference>
<feature type="domain" description="FAD-binding FR-type" evidence="4">
    <location>
        <begin position="100"/>
        <end position="200"/>
    </location>
</feature>
<dbReference type="RefSeq" id="WP_062626479.1">
    <property type="nucleotide sequence ID" value="NZ_AP018738.1"/>
</dbReference>
<reference evidence="5 6" key="1">
    <citation type="submission" date="2018-06" db="EMBL/GenBank/DDBJ databases">
        <title>OYT1 Genome Sequencing.</title>
        <authorList>
            <person name="Kato S."/>
            <person name="Itoh T."/>
            <person name="Ohkuma M."/>
        </authorList>
    </citation>
    <scope>NUCLEOTIDE SEQUENCE [LARGE SCALE GENOMIC DNA]</scope>
    <source>
        <strain evidence="5 6">OYT1</strain>
    </source>
</reference>
<feature type="domain" description="2Fe-2S ferredoxin-type" evidence="3">
    <location>
        <begin position="1"/>
        <end position="93"/>
    </location>
</feature>
<protein>
    <submittedName>
        <fullName evidence="5">CDP-6-deoxy-L-threo-D-glycero-4-hexulose-3-dehydrase reductase</fullName>
    </submittedName>
</protein>
<dbReference type="AlphaFoldDB" id="A0A2Z6GFC6"/>
<dbReference type="SUPFAM" id="SSF63380">
    <property type="entry name" value="Riboflavin synthase domain-like"/>
    <property type="match status" value="1"/>
</dbReference>
<dbReference type="InterPro" id="IPR050415">
    <property type="entry name" value="MRET"/>
</dbReference>
<dbReference type="PROSITE" id="PS51085">
    <property type="entry name" value="2FE2S_FER_2"/>
    <property type="match status" value="1"/>
</dbReference>
<dbReference type="InterPro" id="IPR036010">
    <property type="entry name" value="2Fe-2S_ferredoxin-like_sf"/>
</dbReference>
<evidence type="ECO:0000259" key="4">
    <source>
        <dbReference type="PROSITE" id="PS51384"/>
    </source>
</evidence>
<evidence type="ECO:0000313" key="5">
    <source>
        <dbReference type="EMBL" id="BBE52097.1"/>
    </source>
</evidence>
<dbReference type="Pfam" id="PF00175">
    <property type="entry name" value="NAD_binding_1"/>
    <property type="match status" value="1"/>
</dbReference>
<dbReference type="PRINTS" id="PR00410">
    <property type="entry name" value="PHEHYDRXLASE"/>
</dbReference>
<keyword evidence="2" id="KW-0001">2Fe-2S</keyword>
<dbReference type="GO" id="GO:0016491">
    <property type="term" value="F:oxidoreductase activity"/>
    <property type="evidence" value="ECO:0007669"/>
    <property type="project" value="InterPro"/>
</dbReference>
<accession>A0A2Z6GFC6</accession>
<evidence type="ECO:0000313" key="6">
    <source>
        <dbReference type="Proteomes" id="UP000033070"/>
    </source>
</evidence>